<feature type="compositionally biased region" description="Gly residues" evidence="1">
    <location>
        <begin position="57"/>
        <end position="75"/>
    </location>
</feature>
<comment type="caution">
    <text evidence="3">The sequence shown here is derived from an EMBL/GenBank/DDBJ whole genome shotgun (WGS) entry which is preliminary data.</text>
</comment>
<evidence type="ECO:0000313" key="4">
    <source>
        <dbReference type="Proteomes" id="UP001595773"/>
    </source>
</evidence>
<name>A0ABV8R438_9MICC</name>
<feature type="chain" id="PRO_5046988965" description="ATP/GTP-binding protein" evidence="2">
    <location>
        <begin position="29"/>
        <end position="342"/>
    </location>
</feature>
<evidence type="ECO:0000256" key="2">
    <source>
        <dbReference type="SAM" id="SignalP"/>
    </source>
</evidence>
<dbReference type="Proteomes" id="UP001595773">
    <property type="component" value="Unassembled WGS sequence"/>
</dbReference>
<organism evidence="3 4">
    <name type="scientific">Arthrobacter cryoconiti</name>
    <dbReference type="NCBI Taxonomy" id="748907"/>
    <lineage>
        <taxon>Bacteria</taxon>
        <taxon>Bacillati</taxon>
        <taxon>Actinomycetota</taxon>
        <taxon>Actinomycetes</taxon>
        <taxon>Micrococcales</taxon>
        <taxon>Micrococcaceae</taxon>
        <taxon>Arthrobacter</taxon>
    </lineage>
</organism>
<sequence length="342" mass="35234">MQRFLAFFLSPALIVGLSVLLPVSSAFADGGCPTGMVPDPTNPGSCIVSIEVPGGGGGNGNGNGGVDGGGTGNAGNPGTRECAATGAGTLGGEPTSRKKGPLPCTNDFGAVWDDAHQCYMTLYTGEPGHPDGEIWNNGVKLDPKNTKGKFYGCDLLSFGSAFQSPIWLDTPPGAPAVPPITPAEAAAELFKRFQFKGVDIGIVPRPGAGSQGSVGLPVWMWVNNPAQNTYGPWTQSDTIRGLAISGTAKVTSIDWNMGDGTVISCSNPGSPYDVSFGVQSSPDCGYSYSRMSKDQPGGKYPVSATSHWQFDWAAGGQTGTATTTAQSVTQLDIGEMQTVITK</sequence>
<dbReference type="RefSeq" id="WP_230068281.1">
    <property type="nucleotide sequence ID" value="NZ_BAABLL010000017.1"/>
</dbReference>
<feature type="region of interest" description="Disordered" evidence="1">
    <location>
        <begin position="57"/>
        <end position="98"/>
    </location>
</feature>
<evidence type="ECO:0000313" key="3">
    <source>
        <dbReference type="EMBL" id="MFC4267216.1"/>
    </source>
</evidence>
<evidence type="ECO:0000256" key="1">
    <source>
        <dbReference type="SAM" id="MobiDB-lite"/>
    </source>
</evidence>
<proteinExistence type="predicted"/>
<accession>A0ABV8R438</accession>
<keyword evidence="2" id="KW-0732">Signal</keyword>
<feature type="signal peptide" evidence="2">
    <location>
        <begin position="1"/>
        <end position="28"/>
    </location>
</feature>
<evidence type="ECO:0008006" key="5">
    <source>
        <dbReference type="Google" id="ProtNLM"/>
    </source>
</evidence>
<dbReference type="EMBL" id="JBHSCQ010000024">
    <property type="protein sequence ID" value="MFC4267216.1"/>
    <property type="molecule type" value="Genomic_DNA"/>
</dbReference>
<keyword evidence="4" id="KW-1185">Reference proteome</keyword>
<gene>
    <name evidence="3" type="ORF">ACFOW9_16540</name>
</gene>
<reference evidence="4" key="1">
    <citation type="journal article" date="2019" name="Int. J. Syst. Evol. Microbiol.">
        <title>The Global Catalogue of Microorganisms (GCM) 10K type strain sequencing project: providing services to taxonomists for standard genome sequencing and annotation.</title>
        <authorList>
            <consortium name="The Broad Institute Genomics Platform"/>
            <consortium name="The Broad Institute Genome Sequencing Center for Infectious Disease"/>
            <person name="Wu L."/>
            <person name="Ma J."/>
        </authorList>
    </citation>
    <scope>NUCLEOTIDE SEQUENCE [LARGE SCALE GENOMIC DNA]</scope>
    <source>
        <strain evidence="4">CGMCC 1.10698</strain>
    </source>
</reference>
<protein>
    <recommendedName>
        <fullName evidence="5">ATP/GTP-binding protein</fullName>
    </recommendedName>
</protein>